<sequence>MDLSFETIDALWRPSYVFRHQHFKSRAQLHTSAISWHDSALNPKNRVDSLPAIGSSHSGSTRWRVDGAATFKTRFYAIPLDLLDAGHLPPLRVDVFVPDQGEYPPALKHTLDANRGVPLTHAPAISALGMSRYICGVLDAYCSRNRSFLDRYRRLPYGSRIIISHVEPTLGNVNVSIEPNYTLEGLTTSIANLHEAWTRDKIPLARRPPNIDLFDLCLVRQLHDSVSLVEVLRCEEKPELQGTVAVFKSGSDGFHHILHELKLMLTIPPHANIIGPPLATVTKKSGFGGKQGVYGFLIPYFPSGSLRDILPARSLAQTLCMSIKVRWCIQVTSALLHLFERARTFYSDLRPDNVLLDSEGQAILCDLEQRGSWHEWCPPEVLYSQYLENMLNNQQGYNTQAWDSLIAAYVRKRPAQTGETSFIHSKNRPWFALSRKSQEKAMVYTLGLFIYCVFEGLSSVQPNLAYRFAIEPSIGFPTFRQTPADIQRLIRESTVPRTDA</sequence>
<proteinExistence type="predicted"/>
<evidence type="ECO:0000259" key="1">
    <source>
        <dbReference type="PROSITE" id="PS50011"/>
    </source>
</evidence>
<name>A0A1B4XBJ4_SORAA</name>
<organism evidence="2">
    <name type="scientific">Sordaria araneosa</name>
    <name type="common">Pleurage araneosa</name>
    <dbReference type="NCBI Taxonomy" id="573841"/>
    <lineage>
        <taxon>Eukaryota</taxon>
        <taxon>Fungi</taxon>
        <taxon>Dikarya</taxon>
        <taxon>Ascomycota</taxon>
        <taxon>Pezizomycotina</taxon>
        <taxon>Sordariomycetes</taxon>
        <taxon>Sordariomycetidae</taxon>
        <taxon>Sordariales</taxon>
        <taxon>Sordariaceae</taxon>
        <taxon>Sordaria</taxon>
    </lineage>
</organism>
<dbReference type="Gene3D" id="1.10.510.10">
    <property type="entry name" value="Transferase(Phosphotransferase) domain 1"/>
    <property type="match status" value="1"/>
</dbReference>
<dbReference type="SMART" id="SM00220">
    <property type="entry name" value="S_TKc"/>
    <property type="match status" value="1"/>
</dbReference>
<dbReference type="EMBL" id="LC079035">
    <property type="protein sequence ID" value="BAV32170.1"/>
    <property type="molecule type" value="Genomic_DNA"/>
</dbReference>
<evidence type="ECO:0000313" key="2">
    <source>
        <dbReference type="EMBL" id="BAV32170.1"/>
    </source>
</evidence>
<dbReference type="SUPFAM" id="SSF56112">
    <property type="entry name" value="Protein kinase-like (PK-like)"/>
    <property type="match status" value="1"/>
</dbReference>
<dbReference type="GO" id="GO:0004672">
    <property type="term" value="F:protein kinase activity"/>
    <property type="evidence" value="ECO:0007669"/>
    <property type="project" value="InterPro"/>
</dbReference>
<dbReference type="GO" id="GO:0005524">
    <property type="term" value="F:ATP binding"/>
    <property type="evidence" value="ECO:0007669"/>
    <property type="project" value="InterPro"/>
</dbReference>
<feature type="domain" description="Protein kinase" evidence="1">
    <location>
        <begin position="217"/>
        <end position="500"/>
    </location>
</feature>
<dbReference type="InterPro" id="IPR001245">
    <property type="entry name" value="Ser-Thr/Tyr_kinase_cat_dom"/>
</dbReference>
<dbReference type="Pfam" id="PF07714">
    <property type="entry name" value="PK_Tyr_Ser-Thr"/>
    <property type="match status" value="1"/>
</dbReference>
<dbReference type="InterPro" id="IPR000719">
    <property type="entry name" value="Prot_kinase_dom"/>
</dbReference>
<dbReference type="PROSITE" id="PS50011">
    <property type="entry name" value="PROTEIN_KINASE_DOM"/>
    <property type="match status" value="1"/>
</dbReference>
<dbReference type="AlphaFoldDB" id="A0A1B4XBJ4"/>
<accession>A0A1B4XBJ4</accession>
<protein>
    <recommendedName>
        <fullName evidence="1">Protein kinase domain-containing protein</fullName>
    </recommendedName>
</protein>
<reference evidence="2" key="1">
    <citation type="journal article" date="2016" name="J. Antibiot.">
        <title>Genome mining of the sordarin biosynthetic gene cluster from Sordaria araneosa Cain ATCC 36386: characterization of cycloaraneosene synthase and GDP-6-deoxyaltrose transferase.</title>
        <authorList>
            <person name="Kudo F."/>
            <person name="Matsuura Y."/>
            <person name="Hayashi T."/>
            <person name="Fukushima M."/>
            <person name="Eguchi T."/>
        </authorList>
    </citation>
    <scope>NUCLEOTIDE SEQUENCE</scope>
    <source>
        <strain evidence="2">ATCC 36386</strain>
    </source>
</reference>
<dbReference type="InterPro" id="IPR011009">
    <property type="entry name" value="Kinase-like_dom_sf"/>
</dbReference>